<sequence>MSIRRRLPAACLALGMALWASAFAARAADLRIGYKTELSAADPHVLDAAGRNLWGHVYETLVGMDNDLRPVPLLAVRWRHVDATTWEFRLRPGVRFSNGEPFSADDVKYSIERAMGLPGARTFRTYLKSIASVAVTGPLTVRVVTKAPNPVLPENLSLVAMLPKSLGGKVKETDFADGRAAIGTGPYRLVAWEHGQQLTLARNAGYWGGQQPWERLVFQFISKEPARASALLSGQVDVIDASSASIAAAFERTNGRIHTVAATSYMANYLQLDQARTVSPYVVGNDGQPLAENPLRLPKVRQAINIAIDRDLIAARVTKGDSVPAGQLVPRGFFGYAPGVASPRGDAAGARRLLAQAGYPDGFRLTLHCPNDRYLNDAKTCEALGQMLTRAGIRTEVRTLPYSVYITRATSGAAGGKPEFSVFMLGIGAVTGDSLEPLVATAHSQDKKAGLGANNRSGYANPGVDALIDAAMRTMDPAAREQAQREAAGKLADDAGLIPLHHLRATWAYRHGLTVRPRSDGFTYATNISPSDSR</sequence>
<dbReference type="GO" id="GO:0030288">
    <property type="term" value="C:outer membrane-bounded periplasmic space"/>
    <property type="evidence" value="ECO:0007669"/>
    <property type="project" value="UniProtKB-ARBA"/>
</dbReference>
<dbReference type="InterPro" id="IPR000914">
    <property type="entry name" value="SBP_5_dom"/>
</dbReference>
<dbReference type="Gene3D" id="3.10.105.10">
    <property type="entry name" value="Dipeptide-binding Protein, Domain 3"/>
    <property type="match status" value="1"/>
</dbReference>
<accession>H1SFQ4</accession>
<feature type="domain" description="Solute-binding protein family 5" evidence="5">
    <location>
        <begin position="70"/>
        <end position="447"/>
    </location>
</feature>
<dbReference type="Proteomes" id="UP000005808">
    <property type="component" value="Unassembled WGS sequence"/>
</dbReference>
<dbReference type="Gene3D" id="3.40.190.10">
    <property type="entry name" value="Periplasmic binding protein-like II"/>
    <property type="match status" value="1"/>
</dbReference>
<dbReference type="PANTHER" id="PTHR30290:SF9">
    <property type="entry name" value="OLIGOPEPTIDE-BINDING PROTEIN APPA"/>
    <property type="match status" value="1"/>
</dbReference>
<dbReference type="GO" id="GO:0043190">
    <property type="term" value="C:ATP-binding cassette (ABC) transporter complex"/>
    <property type="evidence" value="ECO:0007669"/>
    <property type="project" value="InterPro"/>
</dbReference>
<dbReference type="EMBL" id="AHJE01000114">
    <property type="protein sequence ID" value="EHP38626.1"/>
    <property type="molecule type" value="Genomic_DNA"/>
</dbReference>
<evidence type="ECO:0000256" key="1">
    <source>
        <dbReference type="ARBA" id="ARBA00005695"/>
    </source>
</evidence>
<dbReference type="PANTHER" id="PTHR30290">
    <property type="entry name" value="PERIPLASMIC BINDING COMPONENT OF ABC TRANSPORTER"/>
    <property type="match status" value="1"/>
</dbReference>
<dbReference type="InterPro" id="IPR030678">
    <property type="entry name" value="Peptide/Ni-bd"/>
</dbReference>
<organism evidence="6 7">
    <name type="scientific">Cupriavidus basilensis OR16</name>
    <dbReference type="NCBI Taxonomy" id="1127483"/>
    <lineage>
        <taxon>Bacteria</taxon>
        <taxon>Pseudomonadati</taxon>
        <taxon>Pseudomonadota</taxon>
        <taxon>Betaproteobacteria</taxon>
        <taxon>Burkholderiales</taxon>
        <taxon>Burkholderiaceae</taxon>
        <taxon>Cupriavidus</taxon>
    </lineage>
</organism>
<dbReference type="SUPFAM" id="SSF53850">
    <property type="entry name" value="Periplasmic binding protein-like II"/>
    <property type="match status" value="1"/>
</dbReference>
<evidence type="ECO:0000313" key="7">
    <source>
        <dbReference type="Proteomes" id="UP000005808"/>
    </source>
</evidence>
<evidence type="ECO:0000256" key="2">
    <source>
        <dbReference type="ARBA" id="ARBA00022448"/>
    </source>
</evidence>
<comment type="caution">
    <text evidence="6">The sequence shown here is derived from an EMBL/GenBank/DDBJ whole genome shotgun (WGS) entry which is preliminary data.</text>
</comment>
<feature type="chain" id="PRO_5003553493" evidence="4">
    <location>
        <begin position="25"/>
        <end position="534"/>
    </location>
</feature>
<comment type="similarity">
    <text evidence="1">Belongs to the bacterial solute-binding protein 5 family.</text>
</comment>
<evidence type="ECO:0000256" key="4">
    <source>
        <dbReference type="SAM" id="SignalP"/>
    </source>
</evidence>
<name>H1SFQ4_9BURK</name>
<dbReference type="AlphaFoldDB" id="H1SFQ4"/>
<keyword evidence="2" id="KW-0813">Transport</keyword>
<evidence type="ECO:0000259" key="5">
    <source>
        <dbReference type="Pfam" id="PF00496"/>
    </source>
</evidence>
<dbReference type="RefSeq" id="WP_006163155.1">
    <property type="nucleotide sequence ID" value="NZ_AHJE01000114.1"/>
</dbReference>
<dbReference type="GO" id="GO:1904680">
    <property type="term" value="F:peptide transmembrane transporter activity"/>
    <property type="evidence" value="ECO:0007669"/>
    <property type="project" value="TreeGrafter"/>
</dbReference>
<feature type="signal peptide" evidence="4">
    <location>
        <begin position="1"/>
        <end position="24"/>
    </location>
</feature>
<dbReference type="PATRIC" id="fig|1127483.3.peg.7173"/>
<keyword evidence="3 4" id="KW-0732">Signal</keyword>
<dbReference type="CDD" id="cd08498">
    <property type="entry name" value="PBP2_NikA_DppA_OppA_like_2"/>
    <property type="match status" value="1"/>
</dbReference>
<reference evidence="6 7" key="1">
    <citation type="journal article" date="2012" name="J. Bacteriol.">
        <title>De Novo Genome Project of Cupriavidus basilensis OR16.</title>
        <authorList>
            <person name="Cserhati M."/>
            <person name="Kriszt B."/>
            <person name="Szoboszlay S."/>
            <person name="Toth A."/>
            <person name="Szabo I."/>
            <person name="Tancsics A."/>
            <person name="Nagy I."/>
            <person name="Horvath B."/>
            <person name="Nagy I."/>
            <person name="Kukolya J."/>
        </authorList>
    </citation>
    <scope>NUCLEOTIDE SEQUENCE [LARGE SCALE GENOMIC DNA]</scope>
    <source>
        <strain evidence="6 7">OR16</strain>
    </source>
</reference>
<dbReference type="PIRSF" id="PIRSF002741">
    <property type="entry name" value="MppA"/>
    <property type="match status" value="1"/>
</dbReference>
<dbReference type="Pfam" id="PF00496">
    <property type="entry name" value="SBP_bac_5"/>
    <property type="match status" value="1"/>
</dbReference>
<evidence type="ECO:0000313" key="6">
    <source>
        <dbReference type="EMBL" id="EHP38626.1"/>
    </source>
</evidence>
<gene>
    <name evidence="6" type="ORF">OR16_35917</name>
</gene>
<proteinExistence type="inferred from homology"/>
<dbReference type="InterPro" id="IPR039424">
    <property type="entry name" value="SBP_5"/>
</dbReference>
<dbReference type="GO" id="GO:0015833">
    <property type="term" value="P:peptide transport"/>
    <property type="evidence" value="ECO:0007669"/>
    <property type="project" value="TreeGrafter"/>
</dbReference>
<protein>
    <submittedName>
        <fullName evidence="6">Extracellular solute-binding protein</fullName>
    </submittedName>
</protein>
<evidence type="ECO:0000256" key="3">
    <source>
        <dbReference type="ARBA" id="ARBA00022729"/>
    </source>
</evidence>